<reference evidence="8" key="1">
    <citation type="journal article" date="2019" name="Int. J. Syst. Evol. Microbiol.">
        <title>The Global Catalogue of Microorganisms (GCM) 10K type strain sequencing project: providing services to taxonomists for standard genome sequencing and annotation.</title>
        <authorList>
            <consortium name="The Broad Institute Genomics Platform"/>
            <consortium name="The Broad Institute Genome Sequencing Center for Infectious Disease"/>
            <person name="Wu L."/>
            <person name="Ma J."/>
        </authorList>
    </citation>
    <scope>NUCLEOTIDE SEQUENCE [LARGE SCALE GENOMIC DNA]</scope>
    <source>
        <strain evidence="8">KCTC 42953</strain>
    </source>
</reference>
<dbReference type="RefSeq" id="WP_157892686.1">
    <property type="nucleotide sequence ID" value="NZ_JBHRTS010000002.1"/>
</dbReference>
<feature type="domain" description="NAD-glutamate dehydrogenase N-terminal ACT1" evidence="4">
    <location>
        <begin position="36"/>
        <end position="167"/>
    </location>
</feature>
<evidence type="ECO:0000256" key="1">
    <source>
        <dbReference type="ARBA" id="ARBA00023002"/>
    </source>
</evidence>
<feature type="domain" description="NAD-specific glutamate dehydrogenase C-terminal" evidence="3">
    <location>
        <begin position="1294"/>
        <end position="1631"/>
    </location>
</feature>
<evidence type="ECO:0000259" key="5">
    <source>
        <dbReference type="Pfam" id="PF21076"/>
    </source>
</evidence>
<dbReference type="InterPro" id="IPR024727">
    <property type="entry name" value="NAD_Glu_DH_N_ACT1"/>
</dbReference>
<dbReference type="InterPro" id="IPR049064">
    <property type="entry name" value="NAD_Glu_DH_ACT3"/>
</dbReference>
<evidence type="ECO:0000313" key="7">
    <source>
        <dbReference type="EMBL" id="MFC3193431.1"/>
    </source>
</evidence>
<dbReference type="InterPro" id="IPR048381">
    <property type="entry name" value="GDH_C"/>
</dbReference>
<dbReference type="Pfam" id="PF21073">
    <property type="entry name" value="GDH_HM1"/>
    <property type="match status" value="1"/>
</dbReference>
<dbReference type="Pfam" id="PF21077">
    <property type="entry name" value="GDH_ACT3"/>
    <property type="match status" value="1"/>
</dbReference>
<accession>A0ABV7JBH1</accession>
<sequence length="1638" mass="185732">MQSLLTAEHKKFIKKFSSQVTQSDSPYTDSIKQLGKQLFMHMSMDEVESHDMDYWMHTVHTMINSMSLRKLRNPIIEVIQDTPDEAVSQLLLVNDNIPFLVDSATMACAEFGLSIKLISHPIIQVEGKDNKRVLIDKPKKGQTQTKSLIYIEVKHIESKAQVKAFKDYLNQVFAQIRKAVGDWQPMLKTISAVKNQLGDLDDSGVRKQQQAFIDWLMDDHFTFLGYRKHTVKKQQLVAEPESGLGLLSEDLDANANDASQLSVEDYQVAKQSDLVVITKVNVLSKIHRKGNLDYIGFLETDKQGKVIAEHRFIGLFTSVASNTNSLKIPYINSKIKVLIKQFGFDENSHSGKMLMHIIDTMPRDEVLQSNTKELFKAVYQSLVIQEKITTQVTARRDKFNRFCSFMVYVPRDLFSTSTRHKIQKLLADAVGGIEVEFAVAIDDSHYARLYVVIRDIKQFNDDILKTIKTDVIEVVTTWEDRLSMALKERLGNEESVRLMDRFKGSFPVAYTEDVSPWVASFDVENAAKLDGEDDIKMSLYAPRVKRQGDFRFKVFRYHSSIPLSAVLPDLENLGLHVVSERPYELKLADGENIWVQDFDLNLASGKGLELDLVKTRFHEAFGQVVAGELESDPLNKLIILGGLTWRQINFLRGVVKYLLQTGLPYSKDYIEKAMIQHPHISRWLVELFTIRFSPKLEVVEPKEVRTYLDRFSEKFSLQCHHLNVTLTQYQQDCVDKYVRSRKFTRQTMSDKVVKVITALLDTVKSQDEDRIIRHVVDTIKAMLRTNFYQTNKEGSFKPAISMKINSSALSFLPKPVPFREIFVYSPRVEAIHLRMGKVARGGLRWSDRYEDFRTEVLGLMKAQNVKNSIIVPVGSKGGFVVKQLPNGSRDEVMAEVVSCYQSFIGSMLDITDNIKGKRIIAPRNVVCHDEEDPYLVVAADKGTATFSDIANAISEERGFWLGDAFASGGSAGYDHKGMGITAKGAWESVKRHFRELGVDCQAEDFSVVGIGDMMGDVFGNGMLLSKHICLKAAFNHLHIFLDPNPDSAKTWEERNRLFQLSRSSWEDYDQSLISKGGGIYSRSDKAIPISPEVKAWLKIREDELAPQELINRLLLSEVDLIWNGGIGTYVKASDETHSDAGDSANNALRVDGKQLKCKVFGEGGNLGMTQKGRIEFAHNGGKVNTDFIDNSAGVDCSDHEVNIKILLKAMMEDGHFDLKSRNKLLASMTDDVSDLVLKNNYMQTQTLSFMSFLSSNRVGAKAHLIKQLEDKGLLDRDIEFLPNDAELERRRKNGEGLSRPELCVLLSYAKLDLYDQIIGSKVLDDPWLRRLVVNYFPKKLQKVDAKYLDNHRLKREIIGTILTSQVIDRMGATFVMRMQEDTGADVGAICQAFYITTELFKLNELWQGIEHHDGEVEVVKQIEAFVEIWKFVRQTTRWVLNNLGHQLNIESQVNLLNKGVNQFSKDLAKYLSDADQTALNKSVKTYQKQGFSDDLSSKISALPYLSASLDVVSVANQQSVTVKQAADMYFPLGKMLNLLWLQNMIEQLKVNNQWHVHARGGLRDDLTEYHAELTASLIKRYGKKQSSDVILTQWGQDFSVQVKNVKDMMASIKLEKQVDYPTIMVAINTLSHLVSATK</sequence>
<dbReference type="InterPro" id="IPR049062">
    <property type="entry name" value="NAD_Glu_DH_ACT2"/>
</dbReference>
<evidence type="ECO:0000259" key="3">
    <source>
        <dbReference type="Pfam" id="PF21074"/>
    </source>
</evidence>
<dbReference type="Pfam" id="PF21074">
    <property type="entry name" value="GDH_C"/>
    <property type="match status" value="1"/>
</dbReference>
<name>A0ABV7JBH1_9GAMM</name>
<dbReference type="InterPro" id="IPR049056">
    <property type="entry name" value="NAD_Glu_DH_HM3"/>
</dbReference>
<dbReference type="SUPFAM" id="SSF51735">
    <property type="entry name" value="NAD(P)-binding Rossmann-fold domains"/>
    <property type="match status" value="1"/>
</dbReference>
<dbReference type="InterPro" id="IPR046346">
    <property type="entry name" value="Aminoacid_DH-like_N_sf"/>
</dbReference>
<dbReference type="EMBL" id="JBHRTS010000002">
    <property type="protein sequence ID" value="MFC3193431.1"/>
    <property type="molecule type" value="Genomic_DNA"/>
</dbReference>
<dbReference type="PANTHER" id="PTHR43403:SF1">
    <property type="entry name" value="NAD-SPECIFIC GLUTAMATE DEHYDROGENASE"/>
    <property type="match status" value="1"/>
</dbReference>
<dbReference type="Pfam" id="PF21079">
    <property type="entry name" value="GDH_HM2"/>
    <property type="match status" value="1"/>
</dbReference>
<evidence type="ECO:0000259" key="6">
    <source>
        <dbReference type="Pfam" id="PF21077"/>
    </source>
</evidence>
<dbReference type="InterPro" id="IPR049059">
    <property type="entry name" value="NAD_Glu_DH_HM1"/>
</dbReference>
<keyword evidence="1" id="KW-0560">Oxidoreductase</keyword>
<dbReference type="Pfam" id="PF21078">
    <property type="entry name" value="GDH_HM3"/>
    <property type="match status" value="1"/>
</dbReference>
<dbReference type="PANTHER" id="PTHR43403">
    <property type="entry name" value="NAD-SPECIFIC GLUTAMATE DEHYDROGENASE"/>
    <property type="match status" value="1"/>
</dbReference>
<dbReference type="InterPro" id="IPR036291">
    <property type="entry name" value="NAD(P)-bd_dom_sf"/>
</dbReference>
<dbReference type="InterPro" id="IPR007780">
    <property type="entry name" value="NAD_Glu_DH_bac"/>
</dbReference>
<evidence type="ECO:0000313" key="8">
    <source>
        <dbReference type="Proteomes" id="UP001595533"/>
    </source>
</evidence>
<dbReference type="Proteomes" id="UP001595533">
    <property type="component" value="Unassembled WGS sequence"/>
</dbReference>
<dbReference type="Pfam" id="PF21076">
    <property type="entry name" value="GDH_ACT2"/>
    <property type="match status" value="1"/>
</dbReference>
<feature type="domain" description="NAD-glutamate dehydrogenase ACT3" evidence="6">
    <location>
        <begin position="534"/>
        <end position="611"/>
    </location>
</feature>
<feature type="domain" description="NAD-glutamate dehydrogenase ACT2" evidence="5">
    <location>
        <begin position="392"/>
        <end position="479"/>
    </location>
</feature>
<feature type="domain" description="NAD-glutamate dehydrogenase catalytic" evidence="2">
    <location>
        <begin position="756"/>
        <end position="1249"/>
    </location>
</feature>
<proteinExistence type="predicted"/>
<dbReference type="SUPFAM" id="SSF53223">
    <property type="entry name" value="Aminoacid dehydrogenase-like, N-terminal domain"/>
    <property type="match status" value="1"/>
</dbReference>
<dbReference type="InterPro" id="IPR049058">
    <property type="entry name" value="NAD_Glu_DH_HM2"/>
</dbReference>
<protein>
    <submittedName>
        <fullName evidence="7">NAD-glutamate dehydrogenase</fullName>
    </submittedName>
</protein>
<evidence type="ECO:0000259" key="2">
    <source>
        <dbReference type="Pfam" id="PF05088"/>
    </source>
</evidence>
<organism evidence="7 8">
    <name type="scientific">Marinicella sediminis</name>
    <dbReference type="NCBI Taxonomy" id="1792834"/>
    <lineage>
        <taxon>Bacteria</taxon>
        <taxon>Pseudomonadati</taxon>
        <taxon>Pseudomonadota</taxon>
        <taxon>Gammaproteobacteria</taxon>
        <taxon>Lysobacterales</taxon>
        <taxon>Marinicellaceae</taxon>
        <taxon>Marinicella</taxon>
    </lineage>
</organism>
<dbReference type="Pfam" id="PF05088">
    <property type="entry name" value="Bac_GDH_CD"/>
    <property type="match status" value="1"/>
</dbReference>
<dbReference type="Pfam" id="PF21075">
    <property type="entry name" value="GDH_ACT1"/>
    <property type="match status" value="1"/>
</dbReference>
<gene>
    <name evidence="7" type="ORF">ACFODZ_04140</name>
</gene>
<comment type="caution">
    <text evidence="7">The sequence shown here is derived from an EMBL/GenBank/DDBJ whole genome shotgun (WGS) entry which is preliminary data.</text>
</comment>
<dbReference type="InterPro" id="IPR028971">
    <property type="entry name" value="NAD-GDH_cat"/>
</dbReference>
<keyword evidence="8" id="KW-1185">Reference proteome</keyword>
<dbReference type="PIRSF" id="PIRSF036761">
    <property type="entry name" value="GDH_Mll4104"/>
    <property type="match status" value="1"/>
</dbReference>
<evidence type="ECO:0000259" key="4">
    <source>
        <dbReference type="Pfam" id="PF21075"/>
    </source>
</evidence>